<comment type="caution">
    <text evidence="4">The sequence shown here is derived from an EMBL/GenBank/DDBJ whole genome shotgun (WGS) entry which is preliminary data.</text>
</comment>
<accession>A0ABR8HBP7</accession>
<dbReference type="Gene3D" id="3.40.1620.10">
    <property type="entry name" value="YefM-like domain"/>
    <property type="match status" value="1"/>
</dbReference>
<dbReference type="SUPFAM" id="SSF143120">
    <property type="entry name" value="YefM-like"/>
    <property type="match status" value="1"/>
</dbReference>
<name>A0ABR8HBP7_NOSPU</name>
<feature type="compositionally biased region" description="Basic and acidic residues" evidence="3">
    <location>
        <begin position="82"/>
        <end position="99"/>
    </location>
</feature>
<dbReference type="NCBIfam" id="TIGR01552">
    <property type="entry name" value="phd_fam"/>
    <property type="match status" value="1"/>
</dbReference>
<gene>
    <name evidence="4" type="ORF">H6G94_15840</name>
</gene>
<dbReference type="PANTHER" id="PTHR33713:SF6">
    <property type="entry name" value="ANTITOXIN YEFM"/>
    <property type="match status" value="1"/>
</dbReference>
<protein>
    <recommendedName>
        <fullName evidence="2">Antitoxin</fullName>
    </recommendedName>
</protein>
<dbReference type="Pfam" id="PF02604">
    <property type="entry name" value="PhdYeFM_antitox"/>
    <property type="match status" value="1"/>
</dbReference>
<feature type="region of interest" description="Disordered" evidence="3">
    <location>
        <begin position="77"/>
        <end position="119"/>
    </location>
</feature>
<dbReference type="PANTHER" id="PTHR33713">
    <property type="entry name" value="ANTITOXIN YAFN-RELATED"/>
    <property type="match status" value="1"/>
</dbReference>
<proteinExistence type="inferred from homology"/>
<organism evidence="4 5">
    <name type="scientific">Nostoc punctiforme FACHB-252</name>
    <dbReference type="NCBI Taxonomy" id="1357509"/>
    <lineage>
        <taxon>Bacteria</taxon>
        <taxon>Bacillati</taxon>
        <taxon>Cyanobacteriota</taxon>
        <taxon>Cyanophyceae</taxon>
        <taxon>Nostocales</taxon>
        <taxon>Nostocaceae</taxon>
        <taxon>Nostoc</taxon>
    </lineage>
</organism>
<keyword evidence="5" id="KW-1185">Reference proteome</keyword>
<comment type="function">
    <text evidence="2">Antitoxin component of a type II toxin-antitoxin (TA) system.</text>
</comment>
<evidence type="ECO:0000256" key="1">
    <source>
        <dbReference type="ARBA" id="ARBA00009981"/>
    </source>
</evidence>
<evidence type="ECO:0000313" key="5">
    <source>
        <dbReference type="Proteomes" id="UP000606396"/>
    </source>
</evidence>
<dbReference type="InterPro" id="IPR006442">
    <property type="entry name" value="Antitoxin_Phd/YefM"/>
</dbReference>
<dbReference type="InterPro" id="IPR036165">
    <property type="entry name" value="YefM-like_sf"/>
</dbReference>
<dbReference type="Proteomes" id="UP000606396">
    <property type="component" value="Unassembled WGS sequence"/>
</dbReference>
<sequence length="119" mass="13614">MVSATYTYTQARDHFSEICEKVTSERDFVIITRRNAEDVALIPLDELSSLLETAHLLRSPRNAERLLTALNRAKSGVVKPQNLEDLREELGFDKKEEPQKPTQRRNSSNSKRKKNSVST</sequence>
<dbReference type="InterPro" id="IPR051405">
    <property type="entry name" value="phD/YefM_antitoxin"/>
</dbReference>
<reference evidence="4 5" key="1">
    <citation type="journal article" date="2020" name="ISME J.">
        <title>Comparative genomics reveals insights into cyanobacterial evolution and habitat adaptation.</title>
        <authorList>
            <person name="Chen M.Y."/>
            <person name="Teng W.K."/>
            <person name="Zhao L."/>
            <person name="Hu C.X."/>
            <person name="Zhou Y.K."/>
            <person name="Han B.P."/>
            <person name="Song L.R."/>
            <person name="Shu W.S."/>
        </authorList>
    </citation>
    <scope>NUCLEOTIDE SEQUENCE [LARGE SCALE GENOMIC DNA]</scope>
    <source>
        <strain evidence="4 5">FACHB-252</strain>
    </source>
</reference>
<feature type="compositionally biased region" description="Basic residues" evidence="3">
    <location>
        <begin position="110"/>
        <end position="119"/>
    </location>
</feature>
<evidence type="ECO:0000256" key="3">
    <source>
        <dbReference type="SAM" id="MobiDB-lite"/>
    </source>
</evidence>
<dbReference type="RefSeq" id="WP_185565238.1">
    <property type="nucleotide sequence ID" value="NZ_JACJTC010000011.1"/>
</dbReference>
<evidence type="ECO:0000256" key="2">
    <source>
        <dbReference type="RuleBase" id="RU362080"/>
    </source>
</evidence>
<evidence type="ECO:0000313" key="4">
    <source>
        <dbReference type="EMBL" id="MBD2612725.1"/>
    </source>
</evidence>
<comment type="similarity">
    <text evidence="1 2">Belongs to the phD/YefM antitoxin family.</text>
</comment>
<dbReference type="EMBL" id="JACJTC010000011">
    <property type="protein sequence ID" value="MBD2612725.1"/>
    <property type="molecule type" value="Genomic_DNA"/>
</dbReference>
<dbReference type="Gene3D" id="1.10.1220.170">
    <property type="match status" value="1"/>
</dbReference>